<name>A0A6S6SF16_9BACT</name>
<dbReference type="GO" id="GO:0046872">
    <property type="term" value="F:metal ion binding"/>
    <property type="evidence" value="ECO:0007669"/>
    <property type="project" value="InterPro"/>
</dbReference>
<comment type="similarity">
    <text evidence="1">Belongs to the bacterial solute-binding protein 9 family.</text>
</comment>
<evidence type="ECO:0000313" key="5">
    <source>
        <dbReference type="EMBL" id="CAA6804808.1"/>
    </source>
</evidence>
<keyword evidence="3" id="KW-0732">Signal</keyword>
<dbReference type="PANTHER" id="PTHR42953">
    <property type="entry name" value="HIGH-AFFINITY ZINC UPTAKE SYSTEM PROTEIN ZNUA-RELATED"/>
    <property type="match status" value="1"/>
</dbReference>
<dbReference type="SUPFAM" id="SSF53807">
    <property type="entry name" value="Helical backbone' metal receptor"/>
    <property type="match status" value="1"/>
</dbReference>
<dbReference type="AlphaFoldDB" id="A0A6S6SF16"/>
<dbReference type="GO" id="GO:0030001">
    <property type="term" value="P:metal ion transport"/>
    <property type="evidence" value="ECO:0007669"/>
    <property type="project" value="InterPro"/>
</dbReference>
<dbReference type="EMBL" id="CACVAS010000036">
    <property type="protein sequence ID" value="CAA6804808.1"/>
    <property type="molecule type" value="Genomic_DNA"/>
</dbReference>
<accession>A0A6S6SF16</accession>
<gene>
    <name evidence="5" type="ORF">HELGO_WM2924</name>
</gene>
<dbReference type="InterPro" id="IPR050492">
    <property type="entry name" value="Bact_metal-bind_prot9"/>
</dbReference>
<evidence type="ECO:0000256" key="2">
    <source>
        <dbReference type="ARBA" id="ARBA00022448"/>
    </source>
</evidence>
<dbReference type="PANTHER" id="PTHR42953:SF3">
    <property type="entry name" value="HIGH-AFFINITY ZINC UPTAKE SYSTEM PROTEIN ZNUA"/>
    <property type="match status" value="1"/>
</dbReference>
<dbReference type="Gene3D" id="3.40.50.1980">
    <property type="entry name" value="Nitrogenase molybdenum iron protein domain"/>
    <property type="match status" value="3"/>
</dbReference>
<feature type="region of interest" description="Disordered" evidence="4">
    <location>
        <begin position="249"/>
        <end position="274"/>
    </location>
</feature>
<dbReference type="InterPro" id="IPR006127">
    <property type="entry name" value="ZnuA-like"/>
</dbReference>
<keyword evidence="2" id="KW-0813">Transport</keyword>
<evidence type="ECO:0000256" key="3">
    <source>
        <dbReference type="ARBA" id="ARBA00022729"/>
    </source>
</evidence>
<proteinExistence type="inferred from homology"/>
<protein>
    <submittedName>
        <fullName evidence="5">Zinc ABC transporter, periplasmic-binding protein ZnuA</fullName>
    </submittedName>
</protein>
<sequence length="427" mass="48843">MLKKIILSSLLGTGSFVYANINVMVSILPQQTFVEKIGGDKVHVTTMVKPGSDPHSYEPKPSQMIALSQAKLYFPIRIEFENAWLPKFKEHNAQMQFVEMTQGVKFLKMPTHTNELQNLSGLPFEWTGAFDLKKGEYRWSFAKVGGKYADPKMKFLMIKAGTQDEDLIELYENEAKLLFETAQSTAKDDDSIDANKKTYSLTFDETQNQTIFKLSIQEDGTYLFFTEHMPFEFEDKEHFLKDLAGNDIEPVQTKPESNGGHHHHHGGVDPHTWTAPSNVKIMAKNIYETLIKIDIKNSAYYKKNYETFLEEIEQTDKKIKEIFTTVPQGSKFMVFHPSWGYFANEYGLVQLSIEVEGKEPKPKTLRKIIDKARQENIKAVFTQQEFSEKSAKALARELGIKVIKETPLAKEWSSNLLKMVNAIANTN</sequence>
<organism evidence="5">
    <name type="scientific">uncultured Sulfurovum sp</name>
    <dbReference type="NCBI Taxonomy" id="269237"/>
    <lineage>
        <taxon>Bacteria</taxon>
        <taxon>Pseudomonadati</taxon>
        <taxon>Campylobacterota</taxon>
        <taxon>Epsilonproteobacteria</taxon>
        <taxon>Campylobacterales</taxon>
        <taxon>Sulfurovaceae</taxon>
        <taxon>Sulfurovum</taxon>
        <taxon>environmental samples</taxon>
    </lineage>
</organism>
<evidence type="ECO:0000256" key="1">
    <source>
        <dbReference type="ARBA" id="ARBA00011028"/>
    </source>
</evidence>
<dbReference type="Pfam" id="PF01297">
    <property type="entry name" value="ZnuA"/>
    <property type="match status" value="2"/>
</dbReference>
<evidence type="ECO:0000256" key="4">
    <source>
        <dbReference type="SAM" id="MobiDB-lite"/>
    </source>
</evidence>
<reference evidence="5" key="1">
    <citation type="submission" date="2020-01" db="EMBL/GenBank/DDBJ databases">
        <authorList>
            <person name="Meier V. D."/>
            <person name="Meier V D."/>
        </authorList>
    </citation>
    <scope>NUCLEOTIDE SEQUENCE</scope>
    <source>
        <strain evidence="5">HLG_WM_MAG_01</strain>
    </source>
</reference>